<feature type="region of interest" description="Disordered" evidence="1">
    <location>
        <begin position="1"/>
        <end position="21"/>
    </location>
</feature>
<dbReference type="AlphaFoldDB" id="A0A8C4WTG6"/>
<dbReference type="Ensembl" id="ENSEBUT00000010968.1">
    <property type="protein sequence ID" value="ENSEBUP00000010421.1"/>
    <property type="gene ID" value="ENSEBUG00000006704.1"/>
</dbReference>
<organism evidence="3 4">
    <name type="scientific">Eptatretus burgeri</name>
    <name type="common">Inshore hagfish</name>
    <dbReference type="NCBI Taxonomy" id="7764"/>
    <lineage>
        <taxon>Eukaryota</taxon>
        <taxon>Metazoa</taxon>
        <taxon>Chordata</taxon>
        <taxon>Craniata</taxon>
        <taxon>Vertebrata</taxon>
        <taxon>Cyclostomata</taxon>
        <taxon>Myxini</taxon>
        <taxon>Myxiniformes</taxon>
        <taxon>Myxinidae</taxon>
        <taxon>Eptatretinae</taxon>
        <taxon>Eptatretus</taxon>
    </lineage>
</organism>
<keyword evidence="2" id="KW-0472">Membrane</keyword>
<reference evidence="3" key="1">
    <citation type="submission" date="2025-08" db="UniProtKB">
        <authorList>
            <consortium name="Ensembl"/>
        </authorList>
    </citation>
    <scope>IDENTIFICATION</scope>
</reference>
<feature type="transmembrane region" description="Helical" evidence="2">
    <location>
        <begin position="312"/>
        <end position="331"/>
    </location>
</feature>
<proteinExistence type="predicted"/>
<protein>
    <recommendedName>
        <fullName evidence="5">Coiled-coil domain-containing protein 51</fullName>
    </recommendedName>
</protein>
<dbReference type="InterPro" id="IPR037660">
    <property type="entry name" value="CCDC51"/>
</dbReference>
<evidence type="ECO:0000256" key="1">
    <source>
        <dbReference type="SAM" id="MobiDB-lite"/>
    </source>
</evidence>
<evidence type="ECO:0000313" key="4">
    <source>
        <dbReference type="Proteomes" id="UP000694388"/>
    </source>
</evidence>
<dbReference type="GeneTree" id="ENSGT01050000247899"/>
<dbReference type="Proteomes" id="UP000694388">
    <property type="component" value="Unplaced"/>
</dbReference>
<evidence type="ECO:0000313" key="3">
    <source>
        <dbReference type="Ensembl" id="ENSEBUP00000010421.1"/>
    </source>
</evidence>
<evidence type="ECO:0008006" key="5">
    <source>
        <dbReference type="Google" id="ProtNLM"/>
    </source>
</evidence>
<reference evidence="3" key="2">
    <citation type="submission" date="2025-09" db="UniProtKB">
        <authorList>
            <consortium name="Ensembl"/>
        </authorList>
    </citation>
    <scope>IDENTIFICATION</scope>
</reference>
<keyword evidence="2" id="KW-1133">Transmembrane helix</keyword>
<name>A0A8C4WTG6_EPTBU</name>
<dbReference type="PANTHER" id="PTHR28624">
    <property type="entry name" value="COILED-COIL DOMAIN-CONTAINING PROTEIN 51"/>
    <property type="match status" value="1"/>
</dbReference>
<sequence length="334" mass="37657">MSPPTQRPQPSDSVRPTKITWSTSIKHQTDPSIRISGLLILITTAYRPSIGTILCAEGWCCLKQSPWLLGTILDGSPLKPRIAACWHSFCQPLKDDRPSQHHLVLIQQLSELFLSTRQTVRDSREQVDAQTGLVREARERLEHVPREDTRFLELTTQEHHLLLEERQLRMAYAKAAETEREAFVWFSVAVQDAHTKERTRAERTKHWSIVGSLTGAILGLFGSAYLNRLRLRELHSIVGQGSPGLVGDQERLDGIMKQQTECQKRIEEMLRDLQSRIAAKSPHQELKDGFKDALASSSTAETKSAIAIRHSVLITATTVGLFGMGLILYFLPKQ</sequence>
<accession>A0A8C4WTG6</accession>
<feature type="transmembrane region" description="Helical" evidence="2">
    <location>
        <begin position="206"/>
        <end position="226"/>
    </location>
</feature>
<keyword evidence="2" id="KW-0812">Transmembrane</keyword>
<dbReference type="PANTHER" id="PTHR28624:SF1">
    <property type="entry name" value="MITOCHONDRIAL POTASSIUM CHANNEL"/>
    <property type="match status" value="1"/>
</dbReference>
<evidence type="ECO:0000256" key="2">
    <source>
        <dbReference type="SAM" id="Phobius"/>
    </source>
</evidence>
<keyword evidence="4" id="KW-1185">Reference proteome</keyword>
<feature type="compositionally biased region" description="Polar residues" evidence="1">
    <location>
        <begin position="8"/>
        <end position="21"/>
    </location>
</feature>